<keyword evidence="2" id="KW-0645">Protease</keyword>
<feature type="region of interest" description="Disordered" evidence="5">
    <location>
        <begin position="366"/>
        <end position="388"/>
    </location>
</feature>
<dbReference type="GO" id="GO:0006508">
    <property type="term" value="P:proteolysis"/>
    <property type="evidence" value="ECO:0007669"/>
    <property type="project" value="UniProtKB-KW"/>
</dbReference>
<keyword evidence="3" id="KW-0378">Hydrolase</keyword>
<dbReference type="EMBL" id="JABBNU010000003">
    <property type="protein sequence ID" value="NMM47810.1"/>
    <property type="molecule type" value="Genomic_DNA"/>
</dbReference>
<dbReference type="InterPro" id="IPR005320">
    <property type="entry name" value="Peptidase_S51"/>
</dbReference>
<keyword evidence="4" id="KW-0720">Serine protease</keyword>
<dbReference type="InterPro" id="IPR013783">
    <property type="entry name" value="Ig-like_fold"/>
</dbReference>
<dbReference type="InterPro" id="IPR029062">
    <property type="entry name" value="Class_I_gatase-like"/>
</dbReference>
<comment type="caution">
    <text evidence="8">The sequence shown here is derived from an EMBL/GenBank/DDBJ whole genome shotgun (WGS) entry which is preliminary data.</text>
</comment>
<protein>
    <submittedName>
        <fullName evidence="8">T9SS type A sorting domain-containing protein</fullName>
    </submittedName>
</protein>
<dbReference type="AlphaFoldDB" id="A0A848IZT4"/>
<gene>
    <name evidence="8" type="ORF">HH304_05315</name>
</gene>
<dbReference type="RefSeq" id="WP_169678702.1">
    <property type="nucleotide sequence ID" value="NZ_JABBNU010000003.1"/>
</dbReference>
<keyword evidence="6" id="KW-0472">Membrane</keyword>
<evidence type="ECO:0000313" key="8">
    <source>
        <dbReference type="EMBL" id="NMM47810.1"/>
    </source>
</evidence>
<dbReference type="Pfam" id="PF20009">
    <property type="entry name" value="GEVED"/>
    <property type="match status" value="1"/>
</dbReference>
<dbReference type="NCBIfam" id="TIGR04183">
    <property type="entry name" value="Por_Secre_tail"/>
    <property type="match status" value="1"/>
</dbReference>
<dbReference type="Gene3D" id="3.40.50.880">
    <property type="match status" value="1"/>
</dbReference>
<dbReference type="Pfam" id="PF03575">
    <property type="entry name" value="Peptidase_S51"/>
    <property type="match status" value="1"/>
</dbReference>
<evidence type="ECO:0000256" key="1">
    <source>
        <dbReference type="ARBA" id="ARBA00006534"/>
    </source>
</evidence>
<dbReference type="Pfam" id="PF00041">
    <property type="entry name" value="fn3"/>
    <property type="match status" value="1"/>
</dbReference>
<evidence type="ECO:0000256" key="2">
    <source>
        <dbReference type="ARBA" id="ARBA00022670"/>
    </source>
</evidence>
<dbReference type="PANTHER" id="PTHR36175:SF1">
    <property type="entry name" value="CYANOPHYCINASE"/>
    <property type="match status" value="1"/>
</dbReference>
<dbReference type="InterPro" id="IPR003961">
    <property type="entry name" value="FN3_dom"/>
</dbReference>
<feature type="compositionally biased region" description="Polar residues" evidence="5">
    <location>
        <begin position="366"/>
        <end position="375"/>
    </location>
</feature>
<name>A0A848IZT4_9BACT</name>
<proteinExistence type="inferred from homology"/>
<evidence type="ECO:0000256" key="4">
    <source>
        <dbReference type="ARBA" id="ARBA00022825"/>
    </source>
</evidence>
<organism evidence="8 9">
    <name type="scientific">Marinigracilibium pacificum</name>
    <dbReference type="NCBI Taxonomy" id="2729599"/>
    <lineage>
        <taxon>Bacteria</taxon>
        <taxon>Pseudomonadati</taxon>
        <taxon>Bacteroidota</taxon>
        <taxon>Cytophagia</taxon>
        <taxon>Cytophagales</taxon>
        <taxon>Flammeovirgaceae</taxon>
        <taxon>Marinigracilibium</taxon>
    </lineage>
</organism>
<feature type="domain" description="Fibronectin type-III" evidence="7">
    <location>
        <begin position="382"/>
        <end position="467"/>
    </location>
</feature>
<evidence type="ECO:0000259" key="7">
    <source>
        <dbReference type="PROSITE" id="PS50853"/>
    </source>
</evidence>
<dbReference type="InterPro" id="IPR045474">
    <property type="entry name" value="GEVED"/>
</dbReference>
<dbReference type="SUPFAM" id="SSF52317">
    <property type="entry name" value="Class I glutamine amidotransferase-like"/>
    <property type="match status" value="1"/>
</dbReference>
<dbReference type="InterPro" id="IPR036116">
    <property type="entry name" value="FN3_sf"/>
</dbReference>
<keyword evidence="9" id="KW-1185">Reference proteome</keyword>
<keyword evidence="6" id="KW-0812">Transmembrane</keyword>
<reference evidence="8 9" key="1">
    <citation type="submission" date="2020-04" db="EMBL/GenBank/DDBJ databases">
        <title>Flammeovirgaceae bacterium KN852 isolated from deep sea.</title>
        <authorList>
            <person name="Zhang D.-C."/>
        </authorList>
    </citation>
    <scope>NUCLEOTIDE SEQUENCE [LARGE SCALE GENOMIC DNA]</scope>
    <source>
        <strain evidence="8 9">KN852</strain>
    </source>
</reference>
<accession>A0A848IZT4</accession>
<dbReference type="SMART" id="SM00060">
    <property type="entry name" value="FN3"/>
    <property type="match status" value="1"/>
</dbReference>
<dbReference type="InterPro" id="IPR026444">
    <property type="entry name" value="Secre_tail"/>
</dbReference>
<dbReference type="GO" id="GO:0008236">
    <property type="term" value="F:serine-type peptidase activity"/>
    <property type="evidence" value="ECO:0007669"/>
    <property type="project" value="UniProtKB-KW"/>
</dbReference>
<evidence type="ECO:0000256" key="6">
    <source>
        <dbReference type="SAM" id="Phobius"/>
    </source>
</evidence>
<dbReference type="SUPFAM" id="SSF49265">
    <property type="entry name" value="Fibronectin type III"/>
    <property type="match status" value="1"/>
</dbReference>
<dbReference type="PANTHER" id="PTHR36175">
    <property type="entry name" value="CYANOPHYCINASE"/>
    <property type="match status" value="1"/>
</dbReference>
<keyword evidence="6" id="KW-1133">Transmembrane helix</keyword>
<comment type="similarity">
    <text evidence="1">Belongs to the peptidase S51 family.</text>
</comment>
<evidence type="ECO:0000313" key="9">
    <source>
        <dbReference type="Proteomes" id="UP000559010"/>
    </source>
</evidence>
<sequence length="706" mass="76809">MKTYSIFSMAFLYIISSIIIFAQPTRYEYSLEGGTVNSHGNISPTKATMLIGGAEAGASAEIAATSWFLNNADGGDYLVIRTGGTGGQAAWVWDNFSSMISSAAEISIDNRNAANNATVAQYIYDAEAIFIAGGDQTSYVDNWKDTEVETALNYVINVKGIPVSGTSAGMAILGSAYYAPATSGVLSSEILNDPYNNNMNNSLFYDDFLDIPYLNNVITDTHLNRTHGTNNENRYGRIFGFLARTVNDQNSTGRYAIGCEEGTFVCINSSGIARVFGNGNSNQTRAYFLQVNCQAPETIQSGSPLVWNNNNQAVKVYQIPGTSNGNGNSFDLNNWSSASGGGWMDWYTSEGYSGFNFINGSGATTGASAPSNCSGNPGECNTPTAPNSSNITSNSASISWLDAGSNSYDLQYRESGSTNWTTINTANTTQNISGLAANTTYEYRVRSVCTSTNSSYSSISQFTTLSGGGPVDYCPSSGGSTQYEYIDEVAINSQSNLSGNDNGYGDYTNFTFNLTAGNSYTMYIYPQTSDREIFIVWIDFNQDGDFVDSNEEILFANSRRRIRKTITIPSIALSGNTRMRVSMKYASDGEQTPCENFQFGEVEDYTVNINNGAGARTTPLPPVSFNNLSNETLIDNLVVYPNPSKGLFTINVDRREEVEISVYDILGNHILTQKDREIDLRNEESGIYILKIKTVKQTQIVRLVKD</sequence>
<dbReference type="PROSITE" id="PS50853">
    <property type="entry name" value="FN3"/>
    <property type="match status" value="1"/>
</dbReference>
<dbReference type="CDD" id="cd03145">
    <property type="entry name" value="GAT1_cyanophycinase"/>
    <property type="match status" value="1"/>
</dbReference>
<dbReference type="Proteomes" id="UP000559010">
    <property type="component" value="Unassembled WGS sequence"/>
</dbReference>
<dbReference type="Gene3D" id="2.60.40.10">
    <property type="entry name" value="Immunoglobulins"/>
    <property type="match status" value="1"/>
</dbReference>
<dbReference type="CDD" id="cd00063">
    <property type="entry name" value="FN3"/>
    <property type="match status" value="1"/>
</dbReference>
<feature type="transmembrane region" description="Helical" evidence="6">
    <location>
        <begin position="6"/>
        <end position="22"/>
    </location>
</feature>
<dbReference type="Pfam" id="PF18962">
    <property type="entry name" value="Por_Secre_tail"/>
    <property type="match status" value="1"/>
</dbReference>
<evidence type="ECO:0000256" key="3">
    <source>
        <dbReference type="ARBA" id="ARBA00022801"/>
    </source>
</evidence>
<evidence type="ECO:0000256" key="5">
    <source>
        <dbReference type="SAM" id="MobiDB-lite"/>
    </source>
</evidence>